<dbReference type="HOGENOM" id="CLU_142821_1_0_9"/>
<evidence type="ECO:0000313" key="2">
    <source>
        <dbReference type="Proteomes" id="UP000027602"/>
    </source>
</evidence>
<dbReference type="EMBL" id="CP007739">
    <property type="protein sequence ID" value="AIE60739.1"/>
    <property type="molecule type" value="Genomic_DNA"/>
</dbReference>
<evidence type="ECO:0000313" key="1">
    <source>
        <dbReference type="EMBL" id="AIE60739.1"/>
    </source>
</evidence>
<reference evidence="1 2" key="1">
    <citation type="journal article" date="2015" name="BMC Genomics">
        <title>Transcriptome analysis of thermophilic methylotrophic Bacillus methanolicus MGA3 using RNA-sequencing provides detailed insights into its previously uncharted transcriptional landscape.</title>
        <authorList>
            <person name="Irla M."/>
            <person name="Neshat A."/>
            <person name="Brautaset T."/>
            <person name="Ruckert C."/>
            <person name="Kalinowski J."/>
            <person name="Wendisch V.F."/>
        </authorList>
    </citation>
    <scope>NUCLEOTIDE SEQUENCE [LARGE SCALE GENOMIC DNA]</scope>
    <source>
        <strain evidence="2">MGA3 / ATCC 53907</strain>
    </source>
</reference>
<dbReference type="eggNOG" id="ENOG5032Z9X">
    <property type="taxonomic scope" value="Bacteria"/>
</dbReference>
<gene>
    <name evidence="1" type="ORF">BMMGA3_11720</name>
</gene>
<name>I3EAH8_BACMM</name>
<organism evidence="1 2">
    <name type="scientific">Bacillus methanolicus (strain MGA3 / ATCC 53907)</name>
    <dbReference type="NCBI Taxonomy" id="796606"/>
    <lineage>
        <taxon>Bacteria</taxon>
        <taxon>Bacillati</taxon>
        <taxon>Bacillota</taxon>
        <taxon>Bacilli</taxon>
        <taxon>Bacillales</taxon>
        <taxon>Bacillaceae</taxon>
        <taxon>Bacillus</taxon>
    </lineage>
</organism>
<dbReference type="KEGG" id="bmet:BMMGA3_11720"/>
<dbReference type="OrthoDB" id="2454584at2"/>
<sequence length="129" mass="15154">MGWIFAGLLTFSVLLFLISFFMSDPYKKIREEIDELSMQQIKELYQIKKKIKILEEELLISDEEIKKTFSRPKSPKDKKQIHAIIRNQVHLLAQQGLSVEQIAKQSSLTTDDVNRILHDFFQSRGEKDE</sequence>
<keyword evidence="2" id="KW-1185">Reference proteome</keyword>
<protein>
    <submittedName>
        <fullName evidence="1">Uncharacterized protein</fullName>
    </submittedName>
</protein>
<dbReference type="RefSeq" id="WP_004435691.1">
    <property type="nucleotide sequence ID" value="NZ_ADWW01000002.1"/>
</dbReference>
<dbReference type="Proteomes" id="UP000027602">
    <property type="component" value="Chromosome"/>
</dbReference>
<accession>I3EAH8</accession>
<proteinExistence type="predicted"/>
<dbReference type="AlphaFoldDB" id="I3EAH8"/>
<dbReference type="STRING" id="796606.BMMGA3_11720"/>